<organism evidence="1 2">
    <name type="scientific">Sphingopyxis macrogoltabida</name>
    <name type="common">Sphingomonas macrogoltabidus</name>
    <dbReference type="NCBI Taxonomy" id="33050"/>
    <lineage>
        <taxon>Bacteria</taxon>
        <taxon>Pseudomonadati</taxon>
        <taxon>Pseudomonadota</taxon>
        <taxon>Alphaproteobacteria</taxon>
        <taxon>Sphingomonadales</taxon>
        <taxon>Sphingomonadaceae</taxon>
        <taxon>Sphingopyxis</taxon>
    </lineage>
</organism>
<proteinExistence type="predicted"/>
<evidence type="ECO:0000313" key="2">
    <source>
        <dbReference type="Proteomes" id="UP000076088"/>
    </source>
</evidence>
<gene>
    <name evidence="1" type="ORF">ATM17_12960</name>
</gene>
<reference evidence="1 2" key="2">
    <citation type="journal article" date="2016" name="Genome Announc.">
        <title>Complete Genome Sequence of Sphingopyxis macrogoltabida Strain 203N (NBRC 111659), a Polyethylene Glycol Degrader.</title>
        <authorList>
            <person name="Ohtsubo Y."/>
            <person name="Nonoyama S."/>
            <person name="Nagata Y."/>
            <person name="Numata M."/>
            <person name="Tsuchikane K."/>
            <person name="Hosoyama A."/>
            <person name="Yamazoe A."/>
            <person name="Tsuda M."/>
            <person name="Fujita N."/>
            <person name="Kawai F."/>
        </authorList>
    </citation>
    <scope>NUCLEOTIDE SEQUENCE [LARGE SCALE GENOMIC DNA]</scope>
    <source>
        <strain evidence="1 2">203N</strain>
    </source>
</reference>
<reference evidence="2" key="1">
    <citation type="submission" date="2015-11" db="EMBL/GenBank/DDBJ databases">
        <title>Complete genome sequence of a polyethylene-glycol degrader Sphingopyxis macrogoltabida 203N (NBRC 111659).</title>
        <authorList>
            <person name="Yoshiyuki O."/>
            <person name="Shouta N."/>
            <person name="Nagata Y."/>
            <person name="Numata M."/>
            <person name="Tsuchikane K."/>
            <person name="Hosoyama A."/>
            <person name="Yamazoe A."/>
            <person name="Tsuda M."/>
            <person name="Fujita N."/>
            <person name="Kawai F."/>
        </authorList>
    </citation>
    <scope>NUCLEOTIDE SEQUENCE [LARGE SCALE GENOMIC DNA]</scope>
    <source>
        <strain evidence="2">203N</strain>
    </source>
</reference>
<evidence type="ECO:0000313" key="1">
    <source>
        <dbReference type="EMBL" id="AMU89947.1"/>
    </source>
</evidence>
<accession>A0AAC8Z1R1</accession>
<dbReference type="KEGG" id="smaz:LH19_06845"/>
<name>A0AAC8Z1R1_SPHMC</name>
<dbReference type="EMBL" id="CP013344">
    <property type="protein sequence ID" value="AMU89947.1"/>
    <property type="molecule type" value="Genomic_DNA"/>
</dbReference>
<keyword evidence="2" id="KW-1185">Reference proteome</keyword>
<dbReference type="AlphaFoldDB" id="A0AAC8Z1R1"/>
<dbReference type="Proteomes" id="UP000076088">
    <property type="component" value="Chromosome"/>
</dbReference>
<sequence length="61" mass="7397">MRWAAKEDGWRRRFAWLPVKIGDVWIWWEPYESWFMGEFSLVRIPGEESDRPQAEGEVNRG</sequence>
<protein>
    <submittedName>
        <fullName evidence="1">Uncharacterized protein</fullName>
    </submittedName>
</protein>